<evidence type="ECO:0000256" key="3">
    <source>
        <dbReference type="ARBA" id="ARBA00023163"/>
    </source>
</evidence>
<reference evidence="5 6" key="1">
    <citation type="submission" date="2018-06" db="EMBL/GenBank/DDBJ databases">
        <title>Genomic Encyclopedia of Type Strains, Phase IV (KMG-IV): sequencing the most valuable type-strain genomes for metagenomic binning, comparative biology and taxonomic classification.</title>
        <authorList>
            <person name="Goeker M."/>
        </authorList>
    </citation>
    <scope>NUCLEOTIDE SEQUENCE [LARGE SCALE GENOMIC DNA]</scope>
    <source>
        <strain evidence="5 6">DSM 25520</strain>
    </source>
</reference>
<dbReference type="RefSeq" id="WP_113934530.1">
    <property type="nucleotide sequence ID" value="NZ_JACCEU010000006.1"/>
</dbReference>
<gene>
    <name evidence="5" type="ORF">DFR37_11234</name>
</gene>
<sequence>MSALSGNGDNASAFSKKGAAGGPPFIHYDERLPGSDFRFLHVEKISTRIRKYNWELFPHRHRDLFQMVLLEAGRGHFSYDLSEDVLEAPVLVLVPPLIVHSFRYEPQLAGQILTISDSYIDELARFSGEPQLPQMLMSPLVHGLRGEPAQLAHVVAALAAISDNLTSTRRGRGANLSANVLGILGLLSQYVREEPLPGSETQRRRQLYADFRDLIEQHFREQLPIASYAAMMSVTERTLHRVCRDVAGESPLKIAHRRIGLEAQRLLLYSSLTVGEVAYHLGFRDPSNFSRFFVENIGEPPQVFRRTRLG</sequence>
<accession>A0A366H5I0</accession>
<evidence type="ECO:0000313" key="6">
    <source>
        <dbReference type="Proteomes" id="UP000253628"/>
    </source>
</evidence>
<dbReference type="SUPFAM" id="SSF51182">
    <property type="entry name" value="RmlC-like cupins"/>
    <property type="match status" value="1"/>
</dbReference>
<dbReference type="Pfam" id="PF02311">
    <property type="entry name" value="AraC_binding"/>
    <property type="match status" value="1"/>
</dbReference>
<dbReference type="PROSITE" id="PS01124">
    <property type="entry name" value="HTH_ARAC_FAMILY_2"/>
    <property type="match status" value="1"/>
</dbReference>
<dbReference type="PANTHER" id="PTHR43280:SF32">
    <property type="entry name" value="TRANSCRIPTIONAL REGULATORY PROTEIN"/>
    <property type="match status" value="1"/>
</dbReference>
<comment type="caution">
    <text evidence="5">The sequence shown here is derived from an EMBL/GenBank/DDBJ whole genome shotgun (WGS) entry which is preliminary data.</text>
</comment>
<feature type="domain" description="HTH araC/xylS-type" evidence="4">
    <location>
        <begin position="209"/>
        <end position="307"/>
    </location>
</feature>
<keyword evidence="3" id="KW-0804">Transcription</keyword>
<protein>
    <submittedName>
        <fullName evidence="5">AraC family transcriptional regulator</fullName>
    </submittedName>
</protein>
<name>A0A366H5I0_9BURK</name>
<keyword evidence="2" id="KW-0238">DNA-binding</keyword>
<dbReference type="SMART" id="SM00342">
    <property type="entry name" value="HTH_ARAC"/>
    <property type="match status" value="1"/>
</dbReference>
<keyword evidence="6" id="KW-1185">Reference proteome</keyword>
<dbReference type="InterPro" id="IPR018060">
    <property type="entry name" value="HTH_AraC"/>
</dbReference>
<organism evidence="5 6">
    <name type="scientific">Eoetvoesiella caeni</name>
    <dbReference type="NCBI Taxonomy" id="645616"/>
    <lineage>
        <taxon>Bacteria</taxon>
        <taxon>Pseudomonadati</taxon>
        <taxon>Pseudomonadota</taxon>
        <taxon>Betaproteobacteria</taxon>
        <taxon>Burkholderiales</taxon>
        <taxon>Alcaligenaceae</taxon>
        <taxon>Eoetvoesiella</taxon>
    </lineage>
</organism>
<dbReference type="GO" id="GO:0043565">
    <property type="term" value="F:sequence-specific DNA binding"/>
    <property type="evidence" value="ECO:0007669"/>
    <property type="project" value="InterPro"/>
</dbReference>
<dbReference type="InterPro" id="IPR003313">
    <property type="entry name" value="AraC-bd"/>
</dbReference>
<dbReference type="Proteomes" id="UP000253628">
    <property type="component" value="Unassembled WGS sequence"/>
</dbReference>
<dbReference type="Gene3D" id="1.10.10.60">
    <property type="entry name" value="Homeodomain-like"/>
    <property type="match status" value="1"/>
</dbReference>
<dbReference type="EMBL" id="QNRQ01000012">
    <property type="protein sequence ID" value="RBP36455.1"/>
    <property type="molecule type" value="Genomic_DNA"/>
</dbReference>
<proteinExistence type="predicted"/>
<keyword evidence="1" id="KW-0805">Transcription regulation</keyword>
<evidence type="ECO:0000256" key="2">
    <source>
        <dbReference type="ARBA" id="ARBA00023125"/>
    </source>
</evidence>
<evidence type="ECO:0000256" key="1">
    <source>
        <dbReference type="ARBA" id="ARBA00023015"/>
    </source>
</evidence>
<dbReference type="PANTHER" id="PTHR43280">
    <property type="entry name" value="ARAC-FAMILY TRANSCRIPTIONAL REGULATOR"/>
    <property type="match status" value="1"/>
</dbReference>
<dbReference type="InterPro" id="IPR009057">
    <property type="entry name" value="Homeodomain-like_sf"/>
</dbReference>
<dbReference type="AlphaFoldDB" id="A0A366H5I0"/>
<dbReference type="InterPro" id="IPR011051">
    <property type="entry name" value="RmlC_Cupin_sf"/>
</dbReference>
<dbReference type="SUPFAM" id="SSF46689">
    <property type="entry name" value="Homeodomain-like"/>
    <property type="match status" value="1"/>
</dbReference>
<dbReference type="Pfam" id="PF12833">
    <property type="entry name" value="HTH_18"/>
    <property type="match status" value="1"/>
</dbReference>
<evidence type="ECO:0000313" key="5">
    <source>
        <dbReference type="EMBL" id="RBP36455.1"/>
    </source>
</evidence>
<evidence type="ECO:0000259" key="4">
    <source>
        <dbReference type="PROSITE" id="PS01124"/>
    </source>
</evidence>
<dbReference type="OrthoDB" id="9178898at2"/>
<dbReference type="GO" id="GO:0003700">
    <property type="term" value="F:DNA-binding transcription factor activity"/>
    <property type="evidence" value="ECO:0007669"/>
    <property type="project" value="InterPro"/>
</dbReference>